<gene>
    <name evidence="2" type="ORF">DWY25_13835</name>
</gene>
<keyword evidence="3" id="KW-1185">Reference proteome</keyword>
<keyword evidence="1" id="KW-0472">Membrane</keyword>
<dbReference type="PANTHER" id="PTHR38454">
    <property type="entry name" value="INTEGRAL MEMBRANE PROTEIN-RELATED"/>
    <property type="match status" value="1"/>
</dbReference>
<dbReference type="PANTHER" id="PTHR38454:SF1">
    <property type="entry name" value="INTEGRAL MEMBRANE PROTEIN"/>
    <property type="match status" value="1"/>
</dbReference>
<dbReference type="InterPro" id="IPR018580">
    <property type="entry name" value="Uncharacterised_YfhO"/>
</dbReference>
<name>A0A412FRA8_9FIRM</name>
<feature type="transmembrane region" description="Helical" evidence="1">
    <location>
        <begin position="193"/>
        <end position="212"/>
    </location>
</feature>
<feature type="transmembrane region" description="Helical" evidence="1">
    <location>
        <begin position="12"/>
        <end position="33"/>
    </location>
</feature>
<organism evidence="2 3">
    <name type="scientific">Holdemania filiformis</name>
    <dbReference type="NCBI Taxonomy" id="61171"/>
    <lineage>
        <taxon>Bacteria</taxon>
        <taxon>Bacillati</taxon>
        <taxon>Bacillota</taxon>
        <taxon>Erysipelotrichia</taxon>
        <taxon>Erysipelotrichales</taxon>
        <taxon>Erysipelotrichaceae</taxon>
        <taxon>Holdemania</taxon>
    </lineage>
</organism>
<keyword evidence="1" id="KW-1133">Transmembrane helix</keyword>
<dbReference type="RefSeq" id="WP_117895729.1">
    <property type="nucleotide sequence ID" value="NZ_CABJCV010000020.1"/>
</dbReference>
<sequence>MRRLRSARRPFFAFLGAAVLLCGIFAALGFVPFGGRSLLINDLNIQYVEYLKYLHTVVTGQNSLTYAQAAGMGGSFIPIFSYYCSSPLQLLLALLPNDAILLSVSLATLLKLSLSCGTMMFYLEDRFGPRRVHGLFALGYALSGAALAYSQCLMWLDGLIWLPMVLSGVEQILRGKSAKGFTLAVAASVFSNYYTAIMGLMFACLMALTRYFSEDQHAVSFGTVLKKGILGMAIGLACNGWLLMPSFLSVINNRLAQPAEVLPLFSFARLAGLNNAFPGVPAVTLGQEITFDYAGLLCLILVFSSFFQRLRSNRKKLVDGLTLLFFAASVFFTPLYKLWHFLSMPYGFPTRFSFVIVFWLIAAAADAWDTRDKKSLACGALVVLLLLVANGTMTLPAKLIAGGFIAGITALLSLGFQKALAVTVAAELTFAGAATFISLDRDNVYDGYASAQTVLDYQNEVRTALASFASEPGYRIENWSARNQNEGLGYNYPGISHYSSTYDKKVSDFLEHYGVSHRMFGSTYHGTTLALDAFLGIRYVLREKGAVHVQVQTDHYRKIAETETFEVLENPYALPLGFVIDDHDETPVPQTYSIAAQNELVRLCGGEPLITRLDDPDLFVWDGDELSRSPLIVAKRPEAETSVAIYTQSLNKEDPLYLQLPFETDETWFQLWINQNYAQDEHTGINAGALYLGAYPPGQDILIQLVVRDQLLRLTRAEVYSLDISALAQWTQKLQKQAAQDIQIHGATITMHVQAEAGQRLLTTIPYDKGWHAEIDGQPAAVTPFQNTFIELPLSEGTHEIKLVFRPRGLTLGLVITAGGILTALACAGAERKKRTVKSRL</sequence>
<dbReference type="EMBL" id="QRUP01000020">
    <property type="protein sequence ID" value="RGR70667.1"/>
    <property type="molecule type" value="Genomic_DNA"/>
</dbReference>
<feature type="transmembrane region" description="Helical" evidence="1">
    <location>
        <begin position="224"/>
        <end position="244"/>
    </location>
</feature>
<feature type="transmembrane region" description="Helical" evidence="1">
    <location>
        <begin position="135"/>
        <end position="156"/>
    </location>
</feature>
<dbReference type="AlphaFoldDB" id="A0A412FRA8"/>
<feature type="transmembrane region" description="Helical" evidence="1">
    <location>
        <begin position="293"/>
        <end position="310"/>
    </location>
</feature>
<feature type="transmembrane region" description="Helical" evidence="1">
    <location>
        <begin position="99"/>
        <end position="123"/>
    </location>
</feature>
<evidence type="ECO:0000256" key="1">
    <source>
        <dbReference type="SAM" id="Phobius"/>
    </source>
</evidence>
<dbReference type="Pfam" id="PF09586">
    <property type="entry name" value="YfhO"/>
    <property type="match status" value="1"/>
</dbReference>
<feature type="transmembrane region" description="Helical" evidence="1">
    <location>
        <begin position="375"/>
        <end position="393"/>
    </location>
</feature>
<evidence type="ECO:0000313" key="3">
    <source>
        <dbReference type="Proteomes" id="UP000284178"/>
    </source>
</evidence>
<feature type="transmembrane region" description="Helical" evidence="1">
    <location>
        <begin position="810"/>
        <end position="830"/>
    </location>
</feature>
<comment type="caution">
    <text evidence="2">The sequence shown here is derived from an EMBL/GenBank/DDBJ whole genome shotgun (WGS) entry which is preliminary data.</text>
</comment>
<reference evidence="2 3" key="1">
    <citation type="submission" date="2018-08" db="EMBL/GenBank/DDBJ databases">
        <title>A genome reference for cultivated species of the human gut microbiota.</title>
        <authorList>
            <person name="Zou Y."/>
            <person name="Xue W."/>
            <person name="Luo G."/>
        </authorList>
    </citation>
    <scope>NUCLEOTIDE SEQUENCE [LARGE SCALE GENOMIC DNA]</scope>
    <source>
        <strain evidence="2 3">AF24-29</strain>
    </source>
</reference>
<evidence type="ECO:0008006" key="4">
    <source>
        <dbReference type="Google" id="ProtNLM"/>
    </source>
</evidence>
<proteinExistence type="predicted"/>
<protein>
    <recommendedName>
        <fullName evidence="4">YfhO family protein</fullName>
    </recommendedName>
</protein>
<dbReference type="Proteomes" id="UP000284178">
    <property type="component" value="Unassembled WGS sequence"/>
</dbReference>
<feature type="transmembrane region" description="Helical" evidence="1">
    <location>
        <begin position="348"/>
        <end position="368"/>
    </location>
</feature>
<feature type="transmembrane region" description="Helical" evidence="1">
    <location>
        <begin position="317"/>
        <end position="336"/>
    </location>
</feature>
<dbReference type="GeneID" id="83016477"/>
<keyword evidence="1" id="KW-0812">Transmembrane</keyword>
<accession>A0A412FRA8</accession>
<evidence type="ECO:0000313" key="2">
    <source>
        <dbReference type="EMBL" id="RGR70667.1"/>
    </source>
</evidence>